<evidence type="ECO:0000313" key="2">
    <source>
        <dbReference type="Proteomes" id="UP001055811"/>
    </source>
</evidence>
<proteinExistence type="predicted"/>
<sequence>MCSPSGSIFIFNPLPPTPTPPLLPINIHQDHRLPYAYASPLTDPIKTTGSATCSHHRYRLHLLLLQILSR</sequence>
<keyword evidence="2" id="KW-1185">Reference proteome</keyword>
<dbReference type="EMBL" id="CM042013">
    <property type="protein sequence ID" value="KAI3740250.1"/>
    <property type="molecule type" value="Genomic_DNA"/>
</dbReference>
<protein>
    <submittedName>
        <fullName evidence="1">Uncharacterized protein</fullName>
    </submittedName>
</protein>
<evidence type="ECO:0000313" key="1">
    <source>
        <dbReference type="EMBL" id="KAI3740250.1"/>
    </source>
</evidence>
<reference evidence="1 2" key="2">
    <citation type="journal article" date="2022" name="Mol. Ecol. Resour.">
        <title>The genomes of chicory, endive, great burdock and yacon provide insights into Asteraceae paleo-polyploidization history and plant inulin production.</title>
        <authorList>
            <person name="Fan W."/>
            <person name="Wang S."/>
            <person name="Wang H."/>
            <person name="Wang A."/>
            <person name="Jiang F."/>
            <person name="Liu H."/>
            <person name="Zhao H."/>
            <person name="Xu D."/>
            <person name="Zhang Y."/>
        </authorList>
    </citation>
    <scope>NUCLEOTIDE SEQUENCE [LARGE SCALE GENOMIC DNA]</scope>
    <source>
        <strain evidence="2">cv. Punajuju</strain>
        <tissue evidence="1">Leaves</tissue>
    </source>
</reference>
<name>A0ACB9D120_CICIN</name>
<dbReference type="Proteomes" id="UP001055811">
    <property type="component" value="Linkage Group LG05"/>
</dbReference>
<reference evidence="2" key="1">
    <citation type="journal article" date="2022" name="Mol. Ecol. Resour.">
        <title>The genomes of chicory, endive, great burdock and yacon provide insights into Asteraceae palaeo-polyploidization history and plant inulin production.</title>
        <authorList>
            <person name="Fan W."/>
            <person name="Wang S."/>
            <person name="Wang H."/>
            <person name="Wang A."/>
            <person name="Jiang F."/>
            <person name="Liu H."/>
            <person name="Zhao H."/>
            <person name="Xu D."/>
            <person name="Zhang Y."/>
        </authorList>
    </citation>
    <scope>NUCLEOTIDE SEQUENCE [LARGE SCALE GENOMIC DNA]</scope>
    <source>
        <strain evidence="2">cv. Punajuju</strain>
    </source>
</reference>
<comment type="caution">
    <text evidence="1">The sequence shown here is derived from an EMBL/GenBank/DDBJ whole genome shotgun (WGS) entry which is preliminary data.</text>
</comment>
<organism evidence="1 2">
    <name type="scientific">Cichorium intybus</name>
    <name type="common">Chicory</name>
    <dbReference type="NCBI Taxonomy" id="13427"/>
    <lineage>
        <taxon>Eukaryota</taxon>
        <taxon>Viridiplantae</taxon>
        <taxon>Streptophyta</taxon>
        <taxon>Embryophyta</taxon>
        <taxon>Tracheophyta</taxon>
        <taxon>Spermatophyta</taxon>
        <taxon>Magnoliopsida</taxon>
        <taxon>eudicotyledons</taxon>
        <taxon>Gunneridae</taxon>
        <taxon>Pentapetalae</taxon>
        <taxon>asterids</taxon>
        <taxon>campanulids</taxon>
        <taxon>Asterales</taxon>
        <taxon>Asteraceae</taxon>
        <taxon>Cichorioideae</taxon>
        <taxon>Cichorieae</taxon>
        <taxon>Cichoriinae</taxon>
        <taxon>Cichorium</taxon>
    </lineage>
</organism>
<accession>A0ACB9D120</accession>
<gene>
    <name evidence="1" type="ORF">L2E82_30675</name>
</gene>